<protein>
    <submittedName>
        <fullName evidence="3">WW domain containing protein</fullName>
    </submittedName>
</protein>
<proteinExistence type="predicted"/>
<evidence type="ECO:0000256" key="1">
    <source>
        <dbReference type="SAM" id="MobiDB-lite"/>
    </source>
</evidence>
<sequence length="1230" mass="133592">MIVVFVIDTSPSMSKHVGGTGKSSPSGMTRLDLAKMVTEEIVRGLKKRIHEHNTKLQQAAPKIQESMCNIGLGYAPRDELLLLSTGRQHASHAAAASCGAGGRLLVGFGDHVADESSSGGNNLDQQAFSNPNHGVDSFQRELKQLTATDWKLPADQQLQPGMKPTPFPEDGGGAMGLSVAISSGMMLMSRYRLRFRVTENFGLGRLPSTAILNPSGGGTAVHALQPACLILITDGECLRSSPAEGGGPLKLQSFSILREFYQEPFRWDQRIFALGVGDKDGGTSTQYLHPQLRTLCEVTGGSHMMFTHSTLSQCSDILVKLLAPPRPHNLPLADPIDFPITPTALVKGANGTFVNGGPVCAFQAFEPDDETGKPPTKNRAMLLYVPQNVGAQLNEESSDSNTDVGVYQPPVWCIPETFFPSTKLETMPPRPAEPNLLFSRHPSRLGSKCFEAHAVMKLLQKLDQITLASRKLSNPNASAFNQQSRFLKRDVYICEWISVEGKGATGPVNPPGMEYFPVLVTGAGRPNLSSGELSFLSIGILHVPAGTTSLTSSLSSGVRISTLTLLPPEPHILIPILIRAAEAEHRALKKAAAGSTTMPCLSQKQALSISRNVQLDENWRKELQAYMFRLPPYYQNAIKRSLRAVLPASAHSALNSEEFSHPNLIQYYSKECQQKIRNAEQMAKATNERLERQEAELRRRGVPTGESASRTDQQYFSKQHPSTGQDQTDAEGCSPTIKYGHYDPRSSIESYLAALPSIPAPWKSNGKPRKISKKTSDAENPDFAVGHATTTKNQSAADTVQDLPAKCLMAFYESRRRWLFGGSGLATRGLYVEGVNNDGSNAQRCDAKRDIMNESLLSFAGVGVSQLNSTTTAKMGDYRERLLWSRAPVVGSGANDSMGVSATTSQNGAPIWSVDDDAMPVAFFDPRTGVFADSVQARVRSRLFVNFGNPYKDKRADSLIPEQFLGQRPKLRTENEEDIGPLVPPTSPPHDSYAASEGEGEAVFASAGMPNSRRSPRKSPSRNDDDSTEREHPSKRLKTDSNDCSISNDKKIASKPPPPPPSKCKANEGGLSNTPVAPPPPPRRQTSAPPPPPPKQAQERKLSLSRNQSRPPPPSTNTSTAPTGSQTKRPPLPSNGPPSTSSSKPLPIQRSDSAPSKVQLPAPPSAERVRSTSQGGQIGPPPDGLDMQSPHKKPNVNLPPGWMCVWSKSQKRWYFFDTKTNKSVWQWPPP</sequence>
<dbReference type="GO" id="GO:0032039">
    <property type="term" value="C:integrator complex"/>
    <property type="evidence" value="ECO:0007669"/>
    <property type="project" value="TreeGrafter"/>
</dbReference>
<feature type="region of interest" description="Disordered" evidence="1">
    <location>
        <begin position="682"/>
        <end position="736"/>
    </location>
</feature>
<keyword evidence="4" id="KW-1185">Reference proteome</keyword>
<dbReference type="Proteomes" id="UP000693970">
    <property type="component" value="Unassembled WGS sequence"/>
</dbReference>
<evidence type="ECO:0000313" key="3">
    <source>
        <dbReference type="EMBL" id="KAG7361012.1"/>
    </source>
</evidence>
<evidence type="ECO:0000259" key="2">
    <source>
        <dbReference type="PROSITE" id="PS50020"/>
    </source>
</evidence>
<comment type="caution">
    <text evidence="3">The sequence shown here is derived from an EMBL/GenBank/DDBJ whole genome shotgun (WGS) entry which is preliminary data.</text>
</comment>
<accession>A0A9K3LF86</accession>
<dbReference type="GO" id="GO:0034472">
    <property type="term" value="P:snRNA 3'-end processing"/>
    <property type="evidence" value="ECO:0007669"/>
    <property type="project" value="TreeGrafter"/>
</dbReference>
<dbReference type="AlphaFoldDB" id="A0A9K3LF86"/>
<feature type="compositionally biased region" description="Basic and acidic residues" evidence="1">
    <location>
        <begin position="1021"/>
        <end position="1041"/>
    </location>
</feature>
<feature type="compositionally biased region" description="Pro residues" evidence="1">
    <location>
        <begin position="1076"/>
        <end position="1095"/>
    </location>
</feature>
<gene>
    <name evidence="3" type="ORF">IV203_036112</name>
</gene>
<dbReference type="PROSITE" id="PS50020">
    <property type="entry name" value="WW_DOMAIN_2"/>
    <property type="match status" value="1"/>
</dbReference>
<dbReference type="CDD" id="cd00201">
    <property type="entry name" value="WW"/>
    <property type="match status" value="1"/>
</dbReference>
<dbReference type="PANTHER" id="PTHR12957">
    <property type="entry name" value="DEAD/H BOX POLYPEPTIDE 26/DICE1-RELATED"/>
    <property type="match status" value="1"/>
</dbReference>
<dbReference type="OrthoDB" id="9449012at2759"/>
<name>A0A9K3LF86_9STRA</name>
<reference evidence="3" key="2">
    <citation type="submission" date="2021-04" db="EMBL/GenBank/DDBJ databases">
        <authorList>
            <person name="Podell S."/>
        </authorList>
    </citation>
    <scope>NUCLEOTIDE SEQUENCE</scope>
    <source>
        <strain evidence="3">Hildebrandi</strain>
    </source>
</reference>
<evidence type="ECO:0000313" key="4">
    <source>
        <dbReference type="Proteomes" id="UP000693970"/>
    </source>
</evidence>
<feature type="region of interest" description="Disordered" evidence="1">
    <location>
        <begin position="958"/>
        <end position="1198"/>
    </location>
</feature>
<feature type="domain" description="WW" evidence="2">
    <location>
        <begin position="1196"/>
        <end position="1230"/>
    </location>
</feature>
<feature type="compositionally biased region" description="Polar residues" evidence="1">
    <location>
        <begin position="1137"/>
        <end position="1156"/>
    </location>
</feature>
<feature type="compositionally biased region" description="Basic and acidic residues" evidence="1">
    <location>
        <begin position="686"/>
        <end position="699"/>
    </location>
</feature>
<reference evidence="3" key="1">
    <citation type="journal article" date="2021" name="Sci. Rep.">
        <title>Diploid genomic architecture of Nitzschia inconspicua, an elite biomass production diatom.</title>
        <authorList>
            <person name="Oliver A."/>
            <person name="Podell S."/>
            <person name="Pinowska A."/>
            <person name="Traller J.C."/>
            <person name="Smith S.R."/>
            <person name="McClure R."/>
            <person name="Beliaev A."/>
            <person name="Bohutskyi P."/>
            <person name="Hill E.A."/>
            <person name="Rabines A."/>
            <person name="Zheng H."/>
            <person name="Allen L.Z."/>
            <person name="Kuo A."/>
            <person name="Grigoriev I.V."/>
            <person name="Allen A.E."/>
            <person name="Hazlebeck D."/>
            <person name="Allen E.E."/>
        </authorList>
    </citation>
    <scope>NUCLEOTIDE SEQUENCE</scope>
    <source>
        <strain evidence="3">Hildebrandi</strain>
    </source>
</reference>
<feature type="compositionally biased region" description="Polar residues" evidence="1">
    <location>
        <begin position="706"/>
        <end position="727"/>
    </location>
</feature>
<dbReference type="Pfam" id="PF00397">
    <property type="entry name" value="WW"/>
    <property type="match status" value="1"/>
</dbReference>
<dbReference type="PANTHER" id="PTHR12957:SF2">
    <property type="entry name" value="INTEGRATOR COMPLEX SUBUNIT 6"/>
    <property type="match status" value="1"/>
</dbReference>
<dbReference type="SMART" id="SM00456">
    <property type="entry name" value="WW"/>
    <property type="match status" value="1"/>
</dbReference>
<dbReference type="InterPro" id="IPR001202">
    <property type="entry name" value="WW_dom"/>
</dbReference>
<dbReference type="EMBL" id="JAGRRH010000013">
    <property type="protein sequence ID" value="KAG7361012.1"/>
    <property type="molecule type" value="Genomic_DNA"/>
</dbReference>
<dbReference type="InterPro" id="IPR051113">
    <property type="entry name" value="Integrator_subunit6"/>
</dbReference>
<organism evidence="3 4">
    <name type="scientific">Nitzschia inconspicua</name>
    <dbReference type="NCBI Taxonomy" id="303405"/>
    <lineage>
        <taxon>Eukaryota</taxon>
        <taxon>Sar</taxon>
        <taxon>Stramenopiles</taxon>
        <taxon>Ochrophyta</taxon>
        <taxon>Bacillariophyta</taxon>
        <taxon>Bacillariophyceae</taxon>
        <taxon>Bacillariophycidae</taxon>
        <taxon>Bacillariales</taxon>
        <taxon>Bacillariaceae</taxon>
        <taxon>Nitzschia</taxon>
    </lineage>
</organism>